<dbReference type="AlphaFoldDB" id="A0A2N5M931"/>
<reference evidence="2 3" key="1">
    <citation type="submission" date="2017-11" db="EMBL/GenBank/DDBJ databases">
        <title>Comparitive Functional Genomics of Dry Heat Resistant strains isolated from the Viking Spacecraft.</title>
        <authorList>
            <person name="Seuylemezian A."/>
            <person name="Cooper K."/>
            <person name="Vaishampayan P."/>
        </authorList>
    </citation>
    <scope>NUCLEOTIDE SEQUENCE [LARGE SCALE GENOMIC DNA]</scope>
    <source>
        <strain evidence="2 3">V1-29</strain>
    </source>
</reference>
<gene>
    <name evidence="2" type="ORF">CUU66_05650</name>
</gene>
<protein>
    <submittedName>
        <fullName evidence="2">Uncharacterized protein</fullName>
    </submittedName>
</protein>
<feature type="region of interest" description="Disordered" evidence="1">
    <location>
        <begin position="1"/>
        <end position="33"/>
    </location>
</feature>
<dbReference type="Proteomes" id="UP000234748">
    <property type="component" value="Unassembled WGS sequence"/>
</dbReference>
<evidence type="ECO:0000313" key="2">
    <source>
        <dbReference type="EMBL" id="PLT30857.1"/>
    </source>
</evidence>
<comment type="caution">
    <text evidence="2">The sequence shown here is derived from an EMBL/GenBank/DDBJ whole genome shotgun (WGS) entry which is preliminary data.</text>
</comment>
<organism evidence="2 3">
    <name type="scientific">Peribacillus deserti</name>
    <dbReference type="NCBI Taxonomy" id="673318"/>
    <lineage>
        <taxon>Bacteria</taxon>
        <taxon>Bacillati</taxon>
        <taxon>Bacillota</taxon>
        <taxon>Bacilli</taxon>
        <taxon>Bacillales</taxon>
        <taxon>Bacillaceae</taxon>
        <taxon>Peribacillus</taxon>
    </lineage>
</organism>
<proteinExistence type="predicted"/>
<accession>A0A2N5M931</accession>
<dbReference type="EMBL" id="PGUY01000015">
    <property type="protein sequence ID" value="PLT30857.1"/>
    <property type="molecule type" value="Genomic_DNA"/>
</dbReference>
<sequence>MERKVRDSCGSSGTGETPQSLMPRGCSPPAPRKASILTFQSTTQFKKKTPVLFNERYYFNFNEYILRQSRYFHT</sequence>
<name>A0A2N5M931_9BACI</name>
<feature type="compositionally biased region" description="Polar residues" evidence="1">
    <location>
        <begin position="9"/>
        <end position="20"/>
    </location>
</feature>
<evidence type="ECO:0000313" key="3">
    <source>
        <dbReference type="Proteomes" id="UP000234748"/>
    </source>
</evidence>
<dbReference type="OrthoDB" id="2943960at2"/>
<evidence type="ECO:0000256" key="1">
    <source>
        <dbReference type="SAM" id="MobiDB-lite"/>
    </source>
</evidence>
<keyword evidence="3" id="KW-1185">Reference proteome</keyword>